<name>A0AA40EAH3_9PEZI</name>
<comment type="caution">
    <text evidence="1">The sequence shown here is derived from an EMBL/GenBank/DDBJ whole genome shotgun (WGS) entry which is preliminary data.</text>
</comment>
<dbReference type="EMBL" id="JAUKUA010000001">
    <property type="protein sequence ID" value="KAK0730071.1"/>
    <property type="molecule type" value="Genomic_DNA"/>
</dbReference>
<evidence type="ECO:0000313" key="2">
    <source>
        <dbReference type="Proteomes" id="UP001172102"/>
    </source>
</evidence>
<keyword evidence="2" id="KW-1185">Reference proteome</keyword>
<organism evidence="1 2">
    <name type="scientific">Lasiosphaeris hirsuta</name>
    <dbReference type="NCBI Taxonomy" id="260670"/>
    <lineage>
        <taxon>Eukaryota</taxon>
        <taxon>Fungi</taxon>
        <taxon>Dikarya</taxon>
        <taxon>Ascomycota</taxon>
        <taxon>Pezizomycotina</taxon>
        <taxon>Sordariomycetes</taxon>
        <taxon>Sordariomycetidae</taxon>
        <taxon>Sordariales</taxon>
        <taxon>Lasiosphaeriaceae</taxon>
        <taxon>Lasiosphaeris</taxon>
    </lineage>
</organism>
<proteinExistence type="predicted"/>
<accession>A0AA40EAH3</accession>
<gene>
    <name evidence="1" type="ORF">B0H67DRAFT_560676</name>
</gene>
<dbReference type="Proteomes" id="UP001172102">
    <property type="component" value="Unassembled WGS sequence"/>
</dbReference>
<sequence>MPAMGHGCKCLQCCNACLLSPACLPSRPTPIITAAFNITSSASLRVAVAAGCGLRVASCGLRATAGLDWTFLCGTLSTAAHVAHAPSRWAPLGGK</sequence>
<dbReference type="AlphaFoldDB" id="A0AA40EAH3"/>
<evidence type="ECO:0000313" key="1">
    <source>
        <dbReference type="EMBL" id="KAK0730071.1"/>
    </source>
</evidence>
<reference evidence="1" key="1">
    <citation type="submission" date="2023-06" db="EMBL/GenBank/DDBJ databases">
        <title>Genome-scale phylogeny and comparative genomics of the fungal order Sordariales.</title>
        <authorList>
            <consortium name="Lawrence Berkeley National Laboratory"/>
            <person name="Hensen N."/>
            <person name="Bonometti L."/>
            <person name="Westerberg I."/>
            <person name="Brannstrom I.O."/>
            <person name="Guillou S."/>
            <person name="Cros-Aarteil S."/>
            <person name="Calhoun S."/>
            <person name="Haridas S."/>
            <person name="Kuo A."/>
            <person name="Mondo S."/>
            <person name="Pangilinan J."/>
            <person name="Riley R."/>
            <person name="Labutti K."/>
            <person name="Andreopoulos B."/>
            <person name="Lipzen A."/>
            <person name="Chen C."/>
            <person name="Yanf M."/>
            <person name="Daum C."/>
            <person name="Ng V."/>
            <person name="Clum A."/>
            <person name="Steindorff A."/>
            <person name="Ohm R."/>
            <person name="Martin F."/>
            <person name="Silar P."/>
            <person name="Natvig D."/>
            <person name="Lalanne C."/>
            <person name="Gautier V."/>
            <person name="Ament-Velasquez S.L."/>
            <person name="Kruys A."/>
            <person name="Hutchinson M.I."/>
            <person name="Powell A.J."/>
            <person name="Barry K."/>
            <person name="Miller A.N."/>
            <person name="Grigoriev I.V."/>
            <person name="Debuchy R."/>
            <person name="Gladieux P."/>
            <person name="Thoren M.H."/>
            <person name="Johannesson H."/>
        </authorList>
    </citation>
    <scope>NUCLEOTIDE SEQUENCE</scope>
    <source>
        <strain evidence="1">SMH4607-1</strain>
    </source>
</reference>
<protein>
    <submittedName>
        <fullName evidence="1">Uncharacterized protein</fullName>
    </submittedName>
</protein>